<dbReference type="InterPro" id="IPR029787">
    <property type="entry name" value="Nucleotide_cyclase"/>
</dbReference>
<dbReference type="SMART" id="SM00267">
    <property type="entry name" value="GGDEF"/>
    <property type="match status" value="2"/>
</dbReference>
<name>A0ABV1AQ38_9FIRM</name>
<organism evidence="4 5">
    <name type="scientific">Blautia intestinihominis</name>
    <dbReference type="NCBI Taxonomy" id="3133152"/>
    <lineage>
        <taxon>Bacteria</taxon>
        <taxon>Bacillati</taxon>
        <taxon>Bacillota</taxon>
        <taxon>Clostridia</taxon>
        <taxon>Lachnospirales</taxon>
        <taxon>Lachnospiraceae</taxon>
        <taxon>Blautia</taxon>
    </lineage>
</organism>
<keyword evidence="1" id="KW-1133">Transmembrane helix</keyword>
<evidence type="ECO:0000259" key="2">
    <source>
        <dbReference type="PROSITE" id="PS50883"/>
    </source>
</evidence>
<accession>A0ABV1AQ38</accession>
<dbReference type="SMART" id="SM00052">
    <property type="entry name" value="EAL"/>
    <property type="match status" value="1"/>
</dbReference>
<dbReference type="CDD" id="cd01948">
    <property type="entry name" value="EAL"/>
    <property type="match status" value="1"/>
</dbReference>
<comment type="caution">
    <text evidence="4">The sequence shown here is derived from an EMBL/GenBank/DDBJ whole genome shotgun (WGS) entry which is preliminary data.</text>
</comment>
<sequence length="1123" mass="130196">MKIQKRLWIALVTFGLFAIVFSTWIYNQSTSREKLSFDGTVTFEATQEVEGEIKTENMVLPEEFNGQRSLLFKTTHTAVEVLLDGEEIYQYGRDENAPKFLKSPGSCWHIVDLPENSAGKKLEVRILPVYSKYYGNEFSLSFGTRGDCVLRILKDSFGILLISCGILFSGTVSLILYFSSMRKKNRAKSVGKNEILLNLGIFSLLIAIWSLQQCGFMQFLIPDGRTLYFVDLFSFLLFPVPFTFLLYDICKSKYRKGALYLAILFLLNMAVQVILQCAGIIDIFLMLPMTHILMLVTVVYTLMLIHYEAEKIENEAAREFKYPLYIIMVSGAAELALYYIRNFETTSIFLPLGTMGFIVSLIWIQVYRYYDQYVQKQKIVYLQKMANMDMLTEAMNRNAYENMIKYLDEQEIELRTTGVVLLDVDNLKEINDNFGHEKGDEALKLCYQCIRRAFKNEKNCFRIGGDEFAYVYHSEEKEQIPGCINVLERTLKETSRDLSYQLSISTGYAYYIPNTDIDFKDIVRRSDTMLYRQKRRKKVAKTTGTENTFSYMEKHPAEDIIDEVILHEKKYQDMPLDELCSMIDLISPTTDNYPYVIDFRTDYYYIAPQALERFCIPKNAFHKVMEYHRDFVYGPDYAKLKAEFDDLLSTERCTHNMEYRWMDLKKRPVWIKCKGHLIRDAKMKPLYMIGCINEIGGKQKADNVSGFLGETGFREYISNPVPTWKKGYLLRVGIDHFKEINEKFSMEYGDFILRETAACISSCMSEKQRVYKLMADEFLILDVSSDDTKEAGKLFIKIRESIDQFVEENDFEVMYTISGGSLALHSSENIEYSKVMKLTDFSLNEAKKRGRNRCYIFDEKDYSRFIRKGEITQELREATRNGFQGFVAFYQPVIEAKSGRLSGAESLMRFSSSKFGMVSPVEFIPILEETGLIIPVGRWMMKEAMEKCSQIRKVIPGFKVNINISQVQVSKSDVIIDIADEMEKAGLSPEAMNIELTESDLLEGDINTQHFLKELKRMGIKLALDDFGTGYSNFHYLSELDPEIIKIDRSFTSSAVADEKEYYLLKQFCRMIHNLGLKICIEGVENQEEWAKIQKLEPDFGQGFFWGRPCGYDEFVRQFIEKK</sequence>
<protein>
    <submittedName>
        <fullName evidence="4">EAL domain-containing protein</fullName>
    </submittedName>
</protein>
<proteinExistence type="predicted"/>
<dbReference type="InterPro" id="IPR001633">
    <property type="entry name" value="EAL_dom"/>
</dbReference>
<dbReference type="InterPro" id="IPR050706">
    <property type="entry name" value="Cyclic-di-GMP_PDE-like"/>
</dbReference>
<evidence type="ECO:0000313" key="4">
    <source>
        <dbReference type="EMBL" id="MEQ2359927.1"/>
    </source>
</evidence>
<feature type="domain" description="GGDEF" evidence="3">
    <location>
        <begin position="725"/>
        <end position="859"/>
    </location>
</feature>
<dbReference type="PROSITE" id="PS50887">
    <property type="entry name" value="GGDEF"/>
    <property type="match status" value="2"/>
</dbReference>
<dbReference type="EMBL" id="JBBMEI010000082">
    <property type="protein sequence ID" value="MEQ2359927.1"/>
    <property type="molecule type" value="Genomic_DNA"/>
</dbReference>
<dbReference type="InterPro" id="IPR013655">
    <property type="entry name" value="PAS_fold_3"/>
</dbReference>
<evidence type="ECO:0000259" key="3">
    <source>
        <dbReference type="PROSITE" id="PS50887"/>
    </source>
</evidence>
<dbReference type="InterPro" id="IPR035919">
    <property type="entry name" value="EAL_sf"/>
</dbReference>
<dbReference type="PANTHER" id="PTHR33121">
    <property type="entry name" value="CYCLIC DI-GMP PHOSPHODIESTERASE PDEF"/>
    <property type="match status" value="1"/>
</dbReference>
<evidence type="ECO:0000256" key="1">
    <source>
        <dbReference type="SAM" id="Phobius"/>
    </source>
</evidence>
<dbReference type="Pfam" id="PF08447">
    <property type="entry name" value="PAS_3"/>
    <property type="match status" value="1"/>
</dbReference>
<evidence type="ECO:0000313" key="5">
    <source>
        <dbReference type="Proteomes" id="UP001446032"/>
    </source>
</evidence>
<feature type="transmembrane region" description="Helical" evidence="1">
    <location>
        <begin position="157"/>
        <end position="178"/>
    </location>
</feature>
<feature type="transmembrane region" description="Helical" evidence="1">
    <location>
        <begin position="199"/>
        <end position="221"/>
    </location>
</feature>
<feature type="transmembrane region" description="Helical" evidence="1">
    <location>
        <begin position="7"/>
        <end position="26"/>
    </location>
</feature>
<dbReference type="Proteomes" id="UP001446032">
    <property type="component" value="Unassembled WGS sequence"/>
</dbReference>
<keyword evidence="1" id="KW-0472">Membrane</keyword>
<dbReference type="PANTHER" id="PTHR33121:SF70">
    <property type="entry name" value="SIGNALING PROTEIN YKOW"/>
    <property type="match status" value="1"/>
</dbReference>
<dbReference type="Gene3D" id="3.30.450.20">
    <property type="entry name" value="PAS domain"/>
    <property type="match status" value="1"/>
</dbReference>
<dbReference type="InterPro" id="IPR035965">
    <property type="entry name" value="PAS-like_dom_sf"/>
</dbReference>
<dbReference type="Pfam" id="PF00990">
    <property type="entry name" value="GGDEF"/>
    <property type="match status" value="2"/>
</dbReference>
<dbReference type="PROSITE" id="PS50883">
    <property type="entry name" value="EAL"/>
    <property type="match status" value="1"/>
</dbReference>
<dbReference type="Gene3D" id="3.30.70.270">
    <property type="match status" value="2"/>
</dbReference>
<feature type="domain" description="GGDEF" evidence="3">
    <location>
        <begin position="415"/>
        <end position="554"/>
    </location>
</feature>
<dbReference type="NCBIfam" id="TIGR00254">
    <property type="entry name" value="GGDEF"/>
    <property type="match status" value="2"/>
</dbReference>
<dbReference type="Pfam" id="PF00563">
    <property type="entry name" value="EAL"/>
    <property type="match status" value="1"/>
</dbReference>
<keyword evidence="5" id="KW-1185">Reference proteome</keyword>
<dbReference type="Gene3D" id="3.20.20.450">
    <property type="entry name" value="EAL domain"/>
    <property type="match status" value="1"/>
</dbReference>
<keyword evidence="1" id="KW-0812">Transmembrane</keyword>
<feature type="transmembrane region" description="Helical" evidence="1">
    <location>
        <begin position="227"/>
        <end position="247"/>
    </location>
</feature>
<feature type="transmembrane region" description="Helical" evidence="1">
    <location>
        <begin position="291"/>
        <end position="310"/>
    </location>
</feature>
<dbReference type="InterPro" id="IPR043128">
    <property type="entry name" value="Rev_trsase/Diguanyl_cyclase"/>
</dbReference>
<reference evidence="4 5" key="1">
    <citation type="submission" date="2024-03" db="EMBL/GenBank/DDBJ databases">
        <title>Human intestinal bacterial collection.</title>
        <authorList>
            <person name="Pauvert C."/>
            <person name="Hitch T.C.A."/>
            <person name="Clavel T."/>
        </authorList>
    </citation>
    <scope>NUCLEOTIDE SEQUENCE [LARGE SCALE GENOMIC DNA]</scope>
    <source>
        <strain evidence="4 5">CLA-AA-H95</strain>
    </source>
</reference>
<feature type="transmembrane region" description="Helical" evidence="1">
    <location>
        <begin position="346"/>
        <end position="370"/>
    </location>
</feature>
<gene>
    <name evidence="4" type="ORF">WMO75_16665</name>
</gene>
<dbReference type="SUPFAM" id="SSF141868">
    <property type="entry name" value="EAL domain-like"/>
    <property type="match status" value="1"/>
</dbReference>
<feature type="domain" description="EAL" evidence="2">
    <location>
        <begin position="868"/>
        <end position="1123"/>
    </location>
</feature>
<dbReference type="SUPFAM" id="SSF55785">
    <property type="entry name" value="PYP-like sensor domain (PAS domain)"/>
    <property type="match status" value="1"/>
</dbReference>
<dbReference type="CDD" id="cd01949">
    <property type="entry name" value="GGDEF"/>
    <property type="match status" value="2"/>
</dbReference>
<feature type="transmembrane region" description="Helical" evidence="1">
    <location>
        <begin position="259"/>
        <end position="285"/>
    </location>
</feature>
<dbReference type="InterPro" id="IPR000160">
    <property type="entry name" value="GGDEF_dom"/>
</dbReference>
<dbReference type="RefSeq" id="WP_227222467.1">
    <property type="nucleotide sequence ID" value="NZ_JBBMEI010000082.1"/>
</dbReference>
<dbReference type="SUPFAM" id="SSF55073">
    <property type="entry name" value="Nucleotide cyclase"/>
    <property type="match status" value="2"/>
</dbReference>